<reference evidence="5 6" key="1">
    <citation type="submission" date="2020-08" db="EMBL/GenBank/DDBJ databases">
        <title>Sequencing the genomes of 1000 actinobacteria strains.</title>
        <authorList>
            <person name="Klenk H.-P."/>
        </authorList>
    </citation>
    <scope>NUCLEOTIDE SEQUENCE [LARGE SCALE GENOMIC DNA]</scope>
    <source>
        <strain evidence="5 6">DSM 44936</strain>
    </source>
</reference>
<accession>A0A7X0IJ59</accession>
<dbReference type="RefSeq" id="WP_184983916.1">
    <property type="nucleotide sequence ID" value="NZ_BAAALO010000002.1"/>
</dbReference>
<name>A0A7X0IJ59_9ACTN</name>
<gene>
    <name evidence="5" type="ORF">BJ992_004389</name>
</gene>
<feature type="signal peptide" evidence="3">
    <location>
        <begin position="1"/>
        <end position="18"/>
    </location>
</feature>
<keyword evidence="6" id="KW-1185">Reference proteome</keyword>
<dbReference type="Pfam" id="PF00092">
    <property type="entry name" value="VWA"/>
    <property type="match status" value="1"/>
</dbReference>
<sequence length="744" mass="78541">MPLTFLFALPLAAAPAAAVPSPIQVQPIDVVILVDESGSLSQSAVTAERAAAALLAVGEFSSRSRVEVAGFGSKNAGAQAALDVVCPLGPLATREDREAVVDCVRDLRRRTPEEGNDTDHVAAIGRAVSTLRGSGEEGRQKIVFLLTDGVLDVRRSPNYGDSPDTRQNAARQYLKAHLREAAEAGIQIWPLGFGKADLGQLKEFAVGKPCNNLTGSRPAAQLIQREDQVFAAMVRVYSTARCAGSQVAHPQVVDAGGAEYRLDIPEIATDASITVAKYNPRFTVTYIDPEGNVVPKSGAHDGSTFQVYGEDSPVEGLRVELPRPGRWTVKVQAPPGARPERVVAAVTWQGAVRSTITLDEQNPEPGGQVVVRSRLQTRQEVVVSPAAREGLTFSVDMTGDGVPEPVHARLRDDGTGPDRTAGDGEYAGVVTVPSTATGGLRFVGVVDAVGVQGDKVPYETRIGRPGSRVRTVVDIPKQTVAPGEVARGTLAVTNDTGAPIDATLVLDGLRDGDRVQVLSPSVRFPVGQTQRDVELVLQSGTALGEIPGALVLRDAADPGHEYGRGFVKVTVAYPPSPLPWILAALAVLAIVTLLVVVTRARAAGVRGDVQELTLVLYRGDREAARWRAPVGRTRKLEFVIRDPHGLPQFDRPARGDQVYEVSRGGADGGLFLRTPEGDRRGVRPGVPEPIGDGLTVAVLDGRLTARTPAGPYDPPDPYGGSTTSYGEGSSTGPYSSSSSGDPLL</sequence>
<feature type="compositionally biased region" description="Low complexity" evidence="1">
    <location>
        <begin position="718"/>
        <end position="744"/>
    </location>
</feature>
<evidence type="ECO:0000313" key="6">
    <source>
        <dbReference type="Proteomes" id="UP000555564"/>
    </source>
</evidence>
<evidence type="ECO:0000256" key="2">
    <source>
        <dbReference type="SAM" id="Phobius"/>
    </source>
</evidence>
<dbReference type="Gene3D" id="3.40.50.410">
    <property type="entry name" value="von Willebrand factor, type A domain"/>
    <property type="match status" value="1"/>
</dbReference>
<organism evidence="5 6">
    <name type="scientific">Sphaerisporangium rubeum</name>
    <dbReference type="NCBI Taxonomy" id="321317"/>
    <lineage>
        <taxon>Bacteria</taxon>
        <taxon>Bacillati</taxon>
        <taxon>Actinomycetota</taxon>
        <taxon>Actinomycetes</taxon>
        <taxon>Streptosporangiales</taxon>
        <taxon>Streptosporangiaceae</taxon>
        <taxon>Sphaerisporangium</taxon>
    </lineage>
</organism>
<dbReference type="InterPro" id="IPR002035">
    <property type="entry name" value="VWF_A"/>
</dbReference>
<evidence type="ECO:0000259" key="4">
    <source>
        <dbReference type="PROSITE" id="PS50234"/>
    </source>
</evidence>
<dbReference type="SUPFAM" id="SSF53300">
    <property type="entry name" value="vWA-like"/>
    <property type="match status" value="1"/>
</dbReference>
<feature type="transmembrane region" description="Helical" evidence="2">
    <location>
        <begin position="578"/>
        <end position="597"/>
    </location>
</feature>
<dbReference type="InterPro" id="IPR036465">
    <property type="entry name" value="vWFA_dom_sf"/>
</dbReference>
<evidence type="ECO:0000256" key="1">
    <source>
        <dbReference type="SAM" id="MobiDB-lite"/>
    </source>
</evidence>
<feature type="region of interest" description="Disordered" evidence="1">
    <location>
        <begin position="705"/>
        <end position="744"/>
    </location>
</feature>
<keyword evidence="3" id="KW-0732">Signal</keyword>
<dbReference type="CDD" id="cd00198">
    <property type="entry name" value="vWFA"/>
    <property type="match status" value="1"/>
</dbReference>
<dbReference type="Proteomes" id="UP000555564">
    <property type="component" value="Unassembled WGS sequence"/>
</dbReference>
<proteinExistence type="predicted"/>
<protein>
    <recommendedName>
        <fullName evidence="4">VWFA domain-containing protein</fullName>
    </recommendedName>
</protein>
<dbReference type="EMBL" id="JACHIU010000001">
    <property type="protein sequence ID" value="MBB6474958.1"/>
    <property type="molecule type" value="Genomic_DNA"/>
</dbReference>
<comment type="caution">
    <text evidence="5">The sequence shown here is derived from an EMBL/GenBank/DDBJ whole genome shotgun (WGS) entry which is preliminary data.</text>
</comment>
<keyword evidence="2" id="KW-1133">Transmembrane helix</keyword>
<dbReference type="NCBIfam" id="NF041940">
    <property type="entry name" value="choice_anch_X"/>
    <property type="match status" value="1"/>
</dbReference>
<keyword evidence="2" id="KW-0472">Membrane</keyword>
<dbReference type="SMART" id="SM00327">
    <property type="entry name" value="VWA"/>
    <property type="match status" value="1"/>
</dbReference>
<dbReference type="PROSITE" id="PS50234">
    <property type="entry name" value="VWFA"/>
    <property type="match status" value="1"/>
</dbReference>
<feature type="region of interest" description="Disordered" evidence="1">
    <location>
        <begin position="666"/>
        <end position="693"/>
    </location>
</feature>
<feature type="chain" id="PRO_5031549590" description="VWFA domain-containing protein" evidence="3">
    <location>
        <begin position="19"/>
        <end position="744"/>
    </location>
</feature>
<evidence type="ECO:0000256" key="3">
    <source>
        <dbReference type="SAM" id="SignalP"/>
    </source>
</evidence>
<feature type="domain" description="VWFA" evidence="4">
    <location>
        <begin position="29"/>
        <end position="229"/>
    </location>
</feature>
<evidence type="ECO:0000313" key="5">
    <source>
        <dbReference type="EMBL" id="MBB6474958.1"/>
    </source>
</evidence>
<dbReference type="AlphaFoldDB" id="A0A7X0IJ59"/>
<keyword evidence="2" id="KW-0812">Transmembrane</keyword>